<dbReference type="Pfam" id="PF01520">
    <property type="entry name" value="Amidase_3"/>
    <property type="match status" value="1"/>
</dbReference>
<dbReference type="GO" id="GO:0030288">
    <property type="term" value="C:outer membrane-bounded periplasmic space"/>
    <property type="evidence" value="ECO:0007669"/>
    <property type="project" value="TreeGrafter"/>
</dbReference>
<comment type="catalytic activity">
    <reaction evidence="1">
        <text>Hydrolyzes the link between N-acetylmuramoyl residues and L-amino acid residues in certain cell-wall glycopeptides.</text>
        <dbReference type="EC" id="3.5.1.28"/>
    </reaction>
</comment>
<dbReference type="AlphaFoldDB" id="A0A5B8V0F1"/>
<accession>A0A5B8V0F1</accession>
<name>A0A5B8V0F1_9SPHI</name>
<sequence>MKNKALKRLIYSLLTFVVSFTLLSFKHPSPIIKDPPLTDSSFRIRTIIVDAGHGERPPEGGRYSPGAQGSYSFERNITLSIAKKLQAEFEKDMPDVKIVMTRTNNYDVLWGKRAEIANSNRGDLFISIHCNSLPNRTIREVVGHKHHKPIYRSVSVPDRSGKGVLLLVYSTNRIGPQNEALRENEIIGDDNKVETSVEEKADDPMAVIMLNRMKNKFRKQSIRLADLINDEFTQTDGRPSDGVREQVVFVLDHTAMPSVLVETGYINNHEEEDYLNSEKGQNEIVASIVRAVEKYRDEAEAVSKN</sequence>
<dbReference type="KEGG" id="mgin:FRZ54_17435"/>
<dbReference type="RefSeq" id="WP_147032946.1">
    <property type="nucleotide sequence ID" value="NZ_CP042436.1"/>
</dbReference>
<dbReference type="EMBL" id="CP042436">
    <property type="protein sequence ID" value="QEC64283.1"/>
    <property type="molecule type" value="Genomic_DNA"/>
</dbReference>
<dbReference type="InterPro" id="IPR002508">
    <property type="entry name" value="MurNAc-LAA_cat"/>
</dbReference>
<dbReference type="InterPro" id="IPR050695">
    <property type="entry name" value="N-acetylmuramoyl_amidase_3"/>
</dbReference>
<keyword evidence="6" id="KW-1185">Reference proteome</keyword>
<evidence type="ECO:0000256" key="2">
    <source>
        <dbReference type="ARBA" id="ARBA00011901"/>
    </source>
</evidence>
<proteinExistence type="predicted"/>
<dbReference type="GO" id="GO:0008745">
    <property type="term" value="F:N-acetylmuramoyl-L-alanine amidase activity"/>
    <property type="evidence" value="ECO:0007669"/>
    <property type="project" value="UniProtKB-EC"/>
</dbReference>
<dbReference type="SMART" id="SM00646">
    <property type="entry name" value="Ami_3"/>
    <property type="match status" value="1"/>
</dbReference>
<evidence type="ECO:0000313" key="6">
    <source>
        <dbReference type="Proteomes" id="UP000321479"/>
    </source>
</evidence>
<keyword evidence="3" id="KW-0378">Hydrolase</keyword>
<evidence type="ECO:0000256" key="1">
    <source>
        <dbReference type="ARBA" id="ARBA00001561"/>
    </source>
</evidence>
<feature type="domain" description="MurNAc-LAA" evidence="4">
    <location>
        <begin position="114"/>
        <end position="293"/>
    </location>
</feature>
<evidence type="ECO:0000259" key="4">
    <source>
        <dbReference type="SMART" id="SM00646"/>
    </source>
</evidence>
<evidence type="ECO:0000313" key="5">
    <source>
        <dbReference type="EMBL" id="QEC64283.1"/>
    </source>
</evidence>
<dbReference type="SUPFAM" id="SSF53187">
    <property type="entry name" value="Zn-dependent exopeptidases"/>
    <property type="match status" value="1"/>
</dbReference>
<organism evidence="5 6">
    <name type="scientific">Mucilaginibacter ginsenosidivorans</name>
    <dbReference type="NCBI Taxonomy" id="398053"/>
    <lineage>
        <taxon>Bacteria</taxon>
        <taxon>Pseudomonadati</taxon>
        <taxon>Bacteroidota</taxon>
        <taxon>Sphingobacteriia</taxon>
        <taxon>Sphingobacteriales</taxon>
        <taxon>Sphingobacteriaceae</taxon>
        <taxon>Mucilaginibacter</taxon>
    </lineage>
</organism>
<reference evidence="5 6" key="1">
    <citation type="journal article" date="2017" name="Curr. Microbiol.">
        <title>Mucilaginibacter ginsenosidivorans sp. nov., Isolated from Soil of Ginseng Field.</title>
        <authorList>
            <person name="Kim M.M."/>
            <person name="Siddiqi M.Z."/>
            <person name="Im W.T."/>
        </authorList>
    </citation>
    <scope>NUCLEOTIDE SEQUENCE [LARGE SCALE GENOMIC DNA]</scope>
    <source>
        <strain evidence="5 6">Gsoil 3017</strain>
    </source>
</reference>
<gene>
    <name evidence="5" type="ORF">FRZ54_17435</name>
</gene>
<dbReference type="PANTHER" id="PTHR30404:SF0">
    <property type="entry name" value="N-ACETYLMURAMOYL-L-ALANINE AMIDASE AMIC"/>
    <property type="match status" value="1"/>
</dbReference>
<evidence type="ECO:0000256" key="3">
    <source>
        <dbReference type="ARBA" id="ARBA00022801"/>
    </source>
</evidence>
<dbReference type="Proteomes" id="UP000321479">
    <property type="component" value="Chromosome"/>
</dbReference>
<dbReference type="CDD" id="cd02696">
    <property type="entry name" value="MurNAc-LAA"/>
    <property type="match status" value="1"/>
</dbReference>
<protein>
    <recommendedName>
        <fullName evidence="2">N-acetylmuramoyl-L-alanine amidase</fullName>
        <ecNumber evidence="2">3.5.1.28</ecNumber>
    </recommendedName>
</protein>
<dbReference type="OrthoDB" id="9806267at2"/>
<dbReference type="EC" id="3.5.1.28" evidence="2"/>
<dbReference type="PANTHER" id="PTHR30404">
    <property type="entry name" value="N-ACETYLMURAMOYL-L-ALANINE AMIDASE"/>
    <property type="match status" value="1"/>
</dbReference>
<dbReference type="Gene3D" id="3.40.630.40">
    <property type="entry name" value="Zn-dependent exopeptidases"/>
    <property type="match status" value="1"/>
</dbReference>
<dbReference type="GO" id="GO:0009253">
    <property type="term" value="P:peptidoglycan catabolic process"/>
    <property type="evidence" value="ECO:0007669"/>
    <property type="project" value="InterPro"/>
</dbReference>